<dbReference type="Proteomes" id="UP000051836">
    <property type="component" value="Unassembled WGS sequence"/>
</dbReference>
<name>A0A0Q3Q2L2_AMAAE</name>
<comment type="caution">
    <text evidence="2">The sequence shown here is derived from an EMBL/GenBank/DDBJ whole genome shotgun (WGS) entry which is preliminary data.</text>
</comment>
<evidence type="ECO:0000313" key="2">
    <source>
        <dbReference type="EMBL" id="KQK82436.1"/>
    </source>
</evidence>
<keyword evidence="3" id="KW-1185">Reference proteome</keyword>
<evidence type="ECO:0000313" key="3">
    <source>
        <dbReference type="Proteomes" id="UP000051836"/>
    </source>
</evidence>
<reference evidence="2 3" key="1">
    <citation type="submission" date="2015-10" db="EMBL/GenBank/DDBJ databases">
        <authorList>
            <person name="Gilbert D.G."/>
        </authorList>
    </citation>
    <scope>NUCLEOTIDE SEQUENCE [LARGE SCALE GENOMIC DNA]</scope>
    <source>
        <strain evidence="2">FVVF132</strain>
    </source>
</reference>
<organism evidence="2 3">
    <name type="scientific">Amazona aestiva</name>
    <name type="common">Blue-fronted Amazon parrot</name>
    <dbReference type="NCBI Taxonomy" id="12930"/>
    <lineage>
        <taxon>Eukaryota</taxon>
        <taxon>Metazoa</taxon>
        <taxon>Chordata</taxon>
        <taxon>Craniata</taxon>
        <taxon>Vertebrata</taxon>
        <taxon>Euteleostomi</taxon>
        <taxon>Archelosauria</taxon>
        <taxon>Archosauria</taxon>
        <taxon>Dinosauria</taxon>
        <taxon>Saurischia</taxon>
        <taxon>Theropoda</taxon>
        <taxon>Coelurosauria</taxon>
        <taxon>Aves</taxon>
        <taxon>Neognathae</taxon>
        <taxon>Neoaves</taxon>
        <taxon>Telluraves</taxon>
        <taxon>Australaves</taxon>
        <taxon>Psittaciformes</taxon>
        <taxon>Psittacidae</taxon>
        <taxon>Amazona</taxon>
    </lineage>
</organism>
<dbReference type="AlphaFoldDB" id="A0A0Q3Q2L2"/>
<gene>
    <name evidence="2" type="ORF">AAES_71223</name>
</gene>
<accession>A0A0Q3Q2L2</accession>
<proteinExistence type="predicted"/>
<sequence length="71" mass="7619">MGIRLLVPSHLASTQKRISIVTFPDAILSSFSLVPELTSAMDMHRSASMAPRGLFLLLLLTLAGPCAALIR</sequence>
<dbReference type="EMBL" id="LMAW01001880">
    <property type="protein sequence ID" value="KQK82436.1"/>
    <property type="molecule type" value="Genomic_DNA"/>
</dbReference>
<protein>
    <submittedName>
        <fullName evidence="2">Uncharacterized protein</fullName>
    </submittedName>
</protein>
<evidence type="ECO:0000256" key="1">
    <source>
        <dbReference type="SAM" id="Phobius"/>
    </source>
</evidence>
<keyword evidence="1" id="KW-1133">Transmembrane helix</keyword>
<keyword evidence="1" id="KW-0812">Transmembrane</keyword>
<feature type="transmembrane region" description="Helical" evidence="1">
    <location>
        <begin position="53"/>
        <end position="70"/>
    </location>
</feature>
<keyword evidence="1" id="KW-0472">Membrane</keyword>